<reference evidence="1 2" key="1">
    <citation type="submission" date="2016-09" db="EMBL/GenBank/DDBJ databases">
        <authorList>
            <person name="Capua I."/>
            <person name="De Benedictis P."/>
            <person name="Joannis T."/>
            <person name="Lombin L.H."/>
            <person name="Cattoli G."/>
        </authorList>
    </citation>
    <scope>NUCLEOTIDE SEQUENCE [LARGE SCALE GENOMIC DNA]</scope>
    <source>
        <strain evidence="1 2">GB001</strain>
    </source>
</reference>
<accession>A0A1C6Z1D0</accession>
<gene>
    <name evidence="1" type="ORF">BN1044_02424</name>
</gene>
<sequence>MSHKKEHTVMVNKVLRELARQQGQTVEAVLEQLFCRASIVNTWLLNESFREAFQQHYPGKPFNHVTWCPFCQCFDLMQRSDPMMQREACWTFSSTQFL</sequence>
<evidence type="ECO:0000313" key="2">
    <source>
        <dbReference type="Proteomes" id="UP000094844"/>
    </source>
</evidence>
<evidence type="ECO:0000313" key="1">
    <source>
        <dbReference type="EMBL" id="SCM52936.1"/>
    </source>
</evidence>
<name>A0A1C6Z1D0_HAFAL</name>
<dbReference type="AlphaFoldDB" id="A0A1C6Z1D0"/>
<proteinExistence type="predicted"/>
<protein>
    <submittedName>
        <fullName evidence="1">Uncharacterized protein</fullName>
    </submittedName>
</protein>
<dbReference type="RefSeq" id="WP_072308929.1">
    <property type="nucleotide sequence ID" value="NZ_FMIQ01000046.1"/>
</dbReference>
<dbReference type="EMBL" id="FMIQ01000046">
    <property type="protein sequence ID" value="SCM52936.1"/>
    <property type="molecule type" value="Genomic_DNA"/>
</dbReference>
<dbReference type="Proteomes" id="UP000094844">
    <property type="component" value="Unassembled WGS sequence"/>
</dbReference>
<organism evidence="1 2">
    <name type="scientific">Hafnia alvei</name>
    <dbReference type="NCBI Taxonomy" id="569"/>
    <lineage>
        <taxon>Bacteria</taxon>
        <taxon>Pseudomonadati</taxon>
        <taxon>Pseudomonadota</taxon>
        <taxon>Gammaproteobacteria</taxon>
        <taxon>Enterobacterales</taxon>
        <taxon>Hafniaceae</taxon>
        <taxon>Hafnia</taxon>
    </lineage>
</organism>